<dbReference type="PANTHER" id="PTHR19384">
    <property type="entry name" value="NITRIC OXIDE SYNTHASE-RELATED"/>
    <property type="match status" value="1"/>
</dbReference>
<dbReference type="Proteomes" id="UP001149090">
    <property type="component" value="Unassembled WGS sequence"/>
</dbReference>
<evidence type="ECO:0000256" key="10">
    <source>
        <dbReference type="ARBA" id="ARBA00022857"/>
    </source>
</evidence>
<protein>
    <submittedName>
        <fullName evidence="18">Nitric oxide synthase-related</fullName>
    </submittedName>
</protein>
<evidence type="ECO:0000259" key="15">
    <source>
        <dbReference type="PROSITE" id="PS50902"/>
    </source>
</evidence>
<keyword evidence="9" id="KW-0274">FAD</keyword>
<name>A0A9Q0R8X9_ANAIG</name>
<evidence type="ECO:0000256" key="1">
    <source>
        <dbReference type="ARBA" id="ARBA00001917"/>
    </source>
</evidence>
<dbReference type="SUPFAM" id="SSF102114">
    <property type="entry name" value="Radical SAM enzymes"/>
    <property type="match status" value="1"/>
</dbReference>
<evidence type="ECO:0000256" key="13">
    <source>
        <dbReference type="ARBA" id="ARBA00023014"/>
    </source>
</evidence>
<dbReference type="PRINTS" id="PR00369">
    <property type="entry name" value="FLAVODOXIN"/>
</dbReference>
<evidence type="ECO:0000259" key="16">
    <source>
        <dbReference type="PROSITE" id="PS51384"/>
    </source>
</evidence>
<feature type="domain" description="FAD-binding FR-type" evidence="16">
    <location>
        <begin position="594"/>
        <end position="814"/>
    </location>
</feature>
<evidence type="ECO:0000256" key="4">
    <source>
        <dbReference type="ARBA" id="ARBA00010115"/>
    </source>
</evidence>
<keyword evidence="10" id="KW-0521">NADP</keyword>
<dbReference type="Gene3D" id="3.20.20.70">
    <property type="entry name" value="Aldolase class I"/>
    <property type="match status" value="1"/>
</dbReference>
<evidence type="ECO:0000256" key="7">
    <source>
        <dbReference type="ARBA" id="ARBA00022691"/>
    </source>
</evidence>
<dbReference type="Gene3D" id="3.40.50.360">
    <property type="match status" value="1"/>
</dbReference>
<comment type="similarity">
    <text evidence="4">Belongs to the TYW1 family.</text>
</comment>
<dbReference type="InterPro" id="IPR001094">
    <property type="entry name" value="Flavdoxin-like"/>
</dbReference>
<dbReference type="GO" id="GO:0046872">
    <property type="term" value="F:metal ion binding"/>
    <property type="evidence" value="ECO:0007669"/>
    <property type="project" value="UniProtKB-KW"/>
</dbReference>
<evidence type="ECO:0000256" key="5">
    <source>
        <dbReference type="ARBA" id="ARBA00022630"/>
    </source>
</evidence>
<evidence type="ECO:0000256" key="11">
    <source>
        <dbReference type="ARBA" id="ARBA00023002"/>
    </source>
</evidence>
<dbReference type="SUPFAM" id="SSF52218">
    <property type="entry name" value="Flavoproteins"/>
    <property type="match status" value="1"/>
</dbReference>
<evidence type="ECO:0000313" key="18">
    <source>
        <dbReference type="EMBL" id="KAJ5071532.1"/>
    </source>
</evidence>
<dbReference type="GO" id="GO:0010181">
    <property type="term" value="F:FMN binding"/>
    <property type="evidence" value="ECO:0007669"/>
    <property type="project" value="InterPro"/>
</dbReference>
<dbReference type="PRINTS" id="PR00371">
    <property type="entry name" value="FPNCR"/>
</dbReference>
<comment type="caution">
    <text evidence="18">The sequence shown here is derived from an EMBL/GenBank/DDBJ whole genome shotgun (WGS) entry which is preliminary data.</text>
</comment>
<keyword evidence="7" id="KW-0949">S-adenosyl-L-methionine</keyword>
<reference evidence="18" key="1">
    <citation type="submission" date="2022-10" db="EMBL/GenBank/DDBJ databases">
        <title>Novel sulphate-reducing endosymbionts in the free-living metamonad Anaeramoeba.</title>
        <authorList>
            <person name="Jerlstrom-Hultqvist J."/>
            <person name="Cepicka I."/>
            <person name="Gallot-Lavallee L."/>
            <person name="Salas-Leiva D."/>
            <person name="Curtis B.A."/>
            <person name="Zahonova K."/>
            <person name="Pipaliya S."/>
            <person name="Dacks J."/>
            <person name="Roger A.J."/>
        </authorList>
    </citation>
    <scope>NUCLEOTIDE SEQUENCE</scope>
    <source>
        <strain evidence="18">BMAN</strain>
    </source>
</reference>
<dbReference type="InterPro" id="IPR003097">
    <property type="entry name" value="CysJ-like_FAD-binding"/>
</dbReference>
<keyword evidence="11" id="KW-0560">Oxidoreductase</keyword>
<dbReference type="InterPro" id="IPR029039">
    <property type="entry name" value="Flavoprotein-like_sf"/>
</dbReference>
<proteinExistence type="inferred from homology"/>
<dbReference type="InterPro" id="IPR007197">
    <property type="entry name" value="rSAM"/>
</dbReference>
<dbReference type="InterPro" id="IPR008254">
    <property type="entry name" value="Flavodoxin/NO_synth"/>
</dbReference>
<dbReference type="OrthoDB" id="1856718at2759"/>
<dbReference type="CDD" id="cd01335">
    <property type="entry name" value="Radical_SAM"/>
    <property type="match status" value="1"/>
</dbReference>
<sequence length="961" mass="111108">MTKAVLYKQIDNGRVKCCCCNHRCTLTNFKSGKCRARRNRDGDLFLEISGFLIKSHFESINYGMIGNFLPNEKAFFIGTLGRNLSCKFHKHCVNEFLPKKTDREIEDIYKGDPMSPEDIIKKCEENECRIIVFAYYEPTIYSEYAVEIAKLAKQKEIKTIYITNGYMTQETIEYIFPHINAVNVNLHSFRNSTYQKLTNARLAPILKNIERFYKLGVWVEITTPITPELNDKQEELEEIAQFISSLDPNIPWHIAPHYGLQTPIQESILEKAREIGEKEGLNFIYTYNYNKFSKSNPVNSEENKPQNINNIICPNCREIVAKRTNTKTEYLEMSSEGKCAKCSQIIPGIWDSKTENLLVPKIEPNSPEAQEIIWGSGIQEQQKSFFEDSKFDRDHRVLILFGTQTGTSEEYAHQLMRSIQEDEKAGGSFDVRVVDLDNYPSHLLLTESLVIIVTSTFGEGQPPTNAMKLYDFIKNQDPKKTPFLLENLKFAIFGLGSSMYTERYQKFARFLDSRLEELGAKKLHRLGEGDVMKSIDEPFSKWTQSLLNKLIKKHGASKTGIVSKKSQLEVVFEDEMKKNANIKEKDEKPKIDTTEKIHLRLVNKKELLNYPPQENRNCKHLEFEIIGDEKRIFESGDHIGIHPPNPIKLVEKFGKLLKIDLNRKIQIHPFWKHEGFLSIREVLTKDYNLTYPVNQNKLKSLSKHCVNLQEQEELYKLSKDPMKYDEWMIFHQRGIVDVFENFPHIELSFSRLFELLSKQPMRFYSISSSPKISQKKFTLTVQVMENGLCSNFLANMKEGTEIEAHLQKSSFQVDHSKPLVTISTGTGFAPIRAVIQDRTTMDKKELGWLNVFYGARTAKMDAIYKEEIDQLKNQGFINEVFYAFSRDQKEKIYVQHLLRKQSQLVISCVNEGGSILVCGQIEMGLEIQSVLKEILGEKTFSDFSQTGRFFLETWNSGHVKK</sequence>
<evidence type="ECO:0000256" key="6">
    <source>
        <dbReference type="ARBA" id="ARBA00022643"/>
    </source>
</evidence>
<dbReference type="Gene3D" id="2.40.30.10">
    <property type="entry name" value="Translation factors"/>
    <property type="match status" value="1"/>
</dbReference>
<keyword evidence="5" id="KW-0285">Flavoprotein</keyword>
<dbReference type="PANTHER" id="PTHR19384:SF17">
    <property type="entry name" value="NADPH--CYTOCHROME P450 REDUCTASE"/>
    <property type="match status" value="1"/>
</dbReference>
<dbReference type="SUPFAM" id="SSF63380">
    <property type="entry name" value="Riboflavin synthase domain-like"/>
    <property type="match status" value="1"/>
</dbReference>
<evidence type="ECO:0000256" key="3">
    <source>
        <dbReference type="ARBA" id="ARBA00004797"/>
    </source>
</evidence>
<dbReference type="Gene3D" id="3.40.50.80">
    <property type="entry name" value="Nucleotide-binding domain of ferredoxin-NADP reductase (FNR) module"/>
    <property type="match status" value="1"/>
</dbReference>
<dbReference type="InterPro" id="IPR039261">
    <property type="entry name" value="FNR_nucleotide-bd"/>
</dbReference>
<dbReference type="PROSITE" id="PS51918">
    <property type="entry name" value="RADICAL_SAM"/>
    <property type="match status" value="1"/>
</dbReference>
<dbReference type="Pfam" id="PF00175">
    <property type="entry name" value="NAD_binding_1"/>
    <property type="match status" value="1"/>
</dbReference>
<evidence type="ECO:0000256" key="14">
    <source>
        <dbReference type="ARBA" id="ARBA00025368"/>
    </source>
</evidence>
<comment type="cofactor">
    <cofactor evidence="2">
        <name>FAD</name>
        <dbReference type="ChEBI" id="CHEBI:57692"/>
    </cofactor>
</comment>
<dbReference type="InterPro" id="IPR001709">
    <property type="entry name" value="Flavoprot_Pyr_Nucl_cyt_Rdtase"/>
</dbReference>
<evidence type="ECO:0000259" key="17">
    <source>
        <dbReference type="PROSITE" id="PS51918"/>
    </source>
</evidence>
<dbReference type="PROSITE" id="PS51384">
    <property type="entry name" value="FAD_FR"/>
    <property type="match status" value="1"/>
</dbReference>
<dbReference type="Pfam" id="PF00258">
    <property type="entry name" value="Flavodoxin_1"/>
    <property type="match status" value="1"/>
</dbReference>
<dbReference type="Pfam" id="PF00667">
    <property type="entry name" value="FAD_binding_1"/>
    <property type="match status" value="1"/>
</dbReference>
<comment type="pathway">
    <text evidence="3">tRNA modification; wybutosine-tRNA(Phe) biosynthesis.</text>
</comment>
<dbReference type="InterPro" id="IPR013785">
    <property type="entry name" value="Aldolase_TIM"/>
</dbReference>
<comment type="function">
    <text evidence="14">Probable component of the wybutosine biosynthesis pathway. Wybutosine is a hyper modified guanosine with a tricyclic base found at the 3'-position adjacent to the anticodon of eukaryotic phenylalanine tRNA. Catalyzes the condensation of N-methylguanine with 2 carbon atoms from pyruvate to form the tricyclic 4-demethylwyosine, an intermediate in wybutosine biosynthesis.</text>
</comment>
<keyword evidence="12" id="KW-0408">Iron</keyword>
<dbReference type="GO" id="GO:0003958">
    <property type="term" value="F:NADPH-hemoprotein reductase activity"/>
    <property type="evidence" value="ECO:0007669"/>
    <property type="project" value="TreeGrafter"/>
</dbReference>
<evidence type="ECO:0000256" key="9">
    <source>
        <dbReference type="ARBA" id="ARBA00022827"/>
    </source>
</evidence>
<keyword evidence="6" id="KW-0288">FMN</keyword>
<keyword evidence="19" id="KW-1185">Reference proteome</keyword>
<dbReference type="GO" id="GO:0050660">
    <property type="term" value="F:flavin adenine dinucleotide binding"/>
    <property type="evidence" value="ECO:0007669"/>
    <property type="project" value="TreeGrafter"/>
</dbReference>
<dbReference type="AlphaFoldDB" id="A0A9Q0R8X9"/>
<gene>
    <name evidence="18" type="ORF">M0811_10164</name>
</gene>
<dbReference type="GO" id="GO:0051536">
    <property type="term" value="F:iron-sulfur cluster binding"/>
    <property type="evidence" value="ECO:0007669"/>
    <property type="project" value="UniProtKB-KW"/>
</dbReference>
<feature type="domain" description="Flavodoxin-like" evidence="15">
    <location>
        <begin position="397"/>
        <end position="547"/>
    </location>
</feature>
<dbReference type="Pfam" id="PF04055">
    <property type="entry name" value="Radical_SAM"/>
    <property type="match status" value="1"/>
</dbReference>
<dbReference type="InterPro" id="IPR017927">
    <property type="entry name" value="FAD-bd_FR_type"/>
</dbReference>
<evidence type="ECO:0000256" key="2">
    <source>
        <dbReference type="ARBA" id="ARBA00001974"/>
    </source>
</evidence>
<evidence type="ECO:0000256" key="12">
    <source>
        <dbReference type="ARBA" id="ARBA00023004"/>
    </source>
</evidence>
<dbReference type="InterPro" id="IPR001433">
    <property type="entry name" value="OxRdtase_FAD/NAD-bd"/>
</dbReference>
<keyword evidence="8" id="KW-0479">Metal-binding</keyword>
<dbReference type="PROSITE" id="PS50902">
    <property type="entry name" value="FLAVODOXIN_LIKE"/>
    <property type="match status" value="1"/>
</dbReference>
<dbReference type="InterPro" id="IPR023173">
    <property type="entry name" value="NADPH_Cyt_P450_Rdtase_alpha"/>
</dbReference>
<comment type="cofactor">
    <cofactor evidence="1">
        <name>FMN</name>
        <dbReference type="ChEBI" id="CHEBI:58210"/>
    </cofactor>
</comment>
<dbReference type="InterPro" id="IPR058240">
    <property type="entry name" value="rSAM_sf"/>
</dbReference>
<dbReference type="EMBL" id="JAPDFW010000087">
    <property type="protein sequence ID" value="KAJ5071532.1"/>
    <property type="molecule type" value="Genomic_DNA"/>
</dbReference>
<keyword evidence="13" id="KW-0411">Iron-sulfur</keyword>
<feature type="domain" description="Radical SAM core" evidence="17">
    <location>
        <begin position="68"/>
        <end position="290"/>
    </location>
</feature>
<evidence type="ECO:0000313" key="19">
    <source>
        <dbReference type="Proteomes" id="UP001149090"/>
    </source>
</evidence>
<dbReference type="Gene3D" id="1.20.990.10">
    <property type="entry name" value="NADPH-cytochrome p450 Reductase, Chain A, domain 3"/>
    <property type="match status" value="1"/>
</dbReference>
<accession>A0A9Q0R8X9</accession>
<evidence type="ECO:0000256" key="8">
    <source>
        <dbReference type="ARBA" id="ARBA00022723"/>
    </source>
</evidence>
<dbReference type="SUPFAM" id="SSF52343">
    <property type="entry name" value="Ferredoxin reductase-like, C-terminal NADP-linked domain"/>
    <property type="match status" value="1"/>
</dbReference>
<dbReference type="InterPro" id="IPR017938">
    <property type="entry name" value="Riboflavin_synthase-like_b-brl"/>
</dbReference>
<organism evidence="18 19">
    <name type="scientific">Anaeramoeba ignava</name>
    <name type="common">Anaerobic marine amoeba</name>
    <dbReference type="NCBI Taxonomy" id="1746090"/>
    <lineage>
        <taxon>Eukaryota</taxon>
        <taxon>Metamonada</taxon>
        <taxon>Anaeramoebidae</taxon>
        <taxon>Anaeramoeba</taxon>
    </lineage>
</organism>
<dbReference type="GO" id="GO:0005829">
    <property type="term" value="C:cytosol"/>
    <property type="evidence" value="ECO:0007669"/>
    <property type="project" value="TreeGrafter"/>
</dbReference>